<protein>
    <submittedName>
        <fullName evidence="3">Uncharacterized protein</fullName>
    </submittedName>
</protein>
<dbReference type="RefSeq" id="WP_112097151.1">
    <property type="nucleotide sequence ID" value="NZ_QMBP01000003.1"/>
</dbReference>
<comment type="caution">
    <text evidence="3">The sequence shown here is derived from an EMBL/GenBank/DDBJ whole genome shotgun (WGS) entry which is preliminary data.</text>
</comment>
<dbReference type="OrthoDB" id="8421706at2"/>
<gene>
    <name evidence="3" type="ORF">DPM33_09620</name>
</gene>
<evidence type="ECO:0000313" key="3">
    <source>
        <dbReference type="EMBL" id="RAZ91514.1"/>
    </source>
</evidence>
<proteinExistence type="predicted"/>
<keyword evidence="1" id="KW-1133">Transmembrane helix</keyword>
<reference evidence="3 4" key="1">
    <citation type="submission" date="2018-07" db="EMBL/GenBank/DDBJ databases">
        <title>Diversity of Mesorhizobium strains in Brazil.</title>
        <authorList>
            <person name="Helene L.C.F."/>
            <person name="Dall'Agnol R."/>
            <person name="Delamuta J.R.M."/>
            <person name="Hungria M."/>
        </authorList>
    </citation>
    <scope>NUCLEOTIDE SEQUENCE [LARGE SCALE GENOMIC DNA]</scope>
    <source>
        <strain evidence="3 4">AC99b</strain>
    </source>
</reference>
<accession>A0A330HWY0</accession>
<dbReference type="AlphaFoldDB" id="A0A330HWY0"/>
<sequence>MKKTFKWAGAAAAACTACCAVAVVPTALAGTTLAAITEAVCTGGVGLLALAVPVGGVYLLSRRRAAPATAFQSLIAQAECGCGPSCASAVENNALSIACTLGAFDFKERVDSIRALARRSLHCAERTPLSLKLIYGREALEEVTDLMRKEQACCAFLGFDLKTNSREVILTITAPPEAGEAADILFGHFAPELAASNIKEIA</sequence>
<keyword evidence="1" id="KW-0812">Transmembrane</keyword>
<name>A0A330HWY0_9HYPH</name>
<evidence type="ECO:0000256" key="1">
    <source>
        <dbReference type="SAM" id="Phobius"/>
    </source>
</evidence>
<keyword evidence="4" id="KW-1185">Reference proteome</keyword>
<keyword evidence="2" id="KW-0732">Signal</keyword>
<feature type="transmembrane region" description="Helical" evidence="1">
    <location>
        <begin position="39"/>
        <end position="60"/>
    </location>
</feature>
<organism evidence="3 4">
    <name type="scientific">Mesorhizobium hawassense</name>
    <dbReference type="NCBI Taxonomy" id="1209954"/>
    <lineage>
        <taxon>Bacteria</taxon>
        <taxon>Pseudomonadati</taxon>
        <taxon>Pseudomonadota</taxon>
        <taxon>Alphaproteobacteria</taxon>
        <taxon>Hyphomicrobiales</taxon>
        <taxon>Phyllobacteriaceae</taxon>
        <taxon>Mesorhizobium</taxon>
    </lineage>
</organism>
<feature type="signal peptide" evidence="2">
    <location>
        <begin position="1"/>
        <end position="22"/>
    </location>
</feature>
<feature type="chain" id="PRO_5016346398" evidence="2">
    <location>
        <begin position="23"/>
        <end position="202"/>
    </location>
</feature>
<dbReference type="Proteomes" id="UP000251558">
    <property type="component" value="Unassembled WGS sequence"/>
</dbReference>
<dbReference type="EMBL" id="QMBP01000003">
    <property type="protein sequence ID" value="RAZ91514.1"/>
    <property type="molecule type" value="Genomic_DNA"/>
</dbReference>
<evidence type="ECO:0000313" key="4">
    <source>
        <dbReference type="Proteomes" id="UP000251558"/>
    </source>
</evidence>
<keyword evidence="1" id="KW-0472">Membrane</keyword>
<evidence type="ECO:0000256" key="2">
    <source>
        <dbReference type="SAM" id="SignalP"/>
    </source>
</evidence>